<keyword evidence="2" id="KW-1185">Reference proteome</keyword>
<proteinExistence type="predicted"/>
<dbReference type="STRING" id="989370.AOQ71_12260"/>
<gene>
    <name evidence="1" type="ORF">AOQ71_12260</name>
</gene>
<comment type="caution">
    <text evidence="1">The sequence shown here is derived from an EMBL/GenBank/DDBJ whole genome shotgun (WGS) entry which is preliminary data.</text>
</comment>
<protein>
    <submittedName>
        <fullName evidence="1">Uncharacterized protein</fullName>
    </submittedName>
</protein>
<evidence type="ECO:0000313" key="2">
    <source>
        <dbReference type="Proteomes" id="UP000051936"/>
    </source>
</evidence>
<dbReference type="EMBL" id="LJYG01000047">
    <property type="protein sequence ID" value="KRQ14656.1"/>
    <property type="molecule type" value="Genomic_DNA"/>
</dbReference>
<evidence type="ECO:0000313" key="1">
    <source>
        <dbReference type="EMBL" id="KRQ14656.1"/>
    </source>
</evidence>
<organism evidence="1 2">
    <name type="scientific">Bradyrhizobium manausense</name>
    <dbReference type="NCBI Taxonomy" id="989370"/>
    <lineage>
        <taxon>Bacteria</taxon>
        <taxon>Pseudomonadati</taxon>
        <taxon>Pseudomonadota</taxon>
        <taxon>Alphaproteobacteria</taxon>
        <taxon>Hyphomicrobiales</taxon>
        <taxon>Nitrobacteraceae</taxon>
        <taxon>Bradyrhizobium</taxon>
    </lineage>
</organism>
<name>A0A0R3DXV3_9BRAD</name>
<dbReference type="Proteomes" id="UP000051936">
    <property type="component" value="Unassembled WGS sequence"/>
</dbReference>
<reference evidence="1 2" key="1">
    <citation type="submission" date="2015-09" db="EMBL/GenBank/DDBJ databases">
        <title>Draft Genome Sequence of Bradyrhizobium manausense Strain BR 3351T, a Novel Symbiotic Nitrogen-Fixing Alphaproteobacterium Isolated from Brazilian Amazon Rain Forest.</title>
        <authorList>
            <person name="De Araujo J.L."/>
            <person name="Zilli J.E."/>
        </authorList>
    </citation>
    <scope>NUCLEOTIDE SEQUENCE [LARGE SCALE GENOMIC DNA]</scope>
    <source>
        <strain evidence="1 2">BR3351</strain>
    </source>
</reference>
<sequence length="237" mass="26281">MVNALLSLNGQLLPMAKPGQLRKAVAEALGLQDQLESVDVHLRNLREAGHITKAKKGGGAADMSPDDALNLFLAVAGSDRVKDSVKTVECFRPLPRTSIRMRSNERPQHESQWMADIPLANLPTHHAFSDALREVLILLRDADFFTPGLRDQFYRSERHIHATQPTEYLFVHLFFPTNAAAIMFGIRGRIEVEAVYGSLLSDGVQVWDLRRLQAEGQLLTIRAIDLKSLAAIAKAIA</sequence>
<dbReference type="AlphaFoldDB" id="A0A0R3DXV3"/>
<accession>A0A0R3DXV3</accession>